<evidence type="ECO:0000313" key="3">
    <source>
        <dbReference type="Proteomes" id="UP000297245"/>
    </source>
</evidence>
<accession>A0A4S8KY41</accession>
<reference evidence="2 3" key="1">
    <citation type="journal article" date="2019" name="Nat. Ecol. Evol.">
        <title>Megaphylogeny resolves global patterns of mushroom evolution.</title>
        <authorList>
            <person name="Varga T."/>
            <person name="Krizsan K."/>
            <person name="Foldi C."/>
            <person name="Dima B."/>
            <person name="Sanchez-Garcia M."/>
            <person name="Sanchez-Ramirez S."/>
            <person name="Szollosi G.J."/>
            <person name="Szarkandi J.G."/>
            <person name="Papp V."/>
            <person name="Albert L."/>
            <person name="Andreopoulos W."/>
            <person name="Angelini C."/>
            <person name="Antonin V."/>
            <person name="Barry K.W."/>
            <person name="Bougher N.L."/>
            <person name="Buchanan P."/>
            <person name="Buyck B."/>
            <person name="Bense V."/>
            <person name="Catcheside P."/>
            <person name="Chovatia M."/>
            <person name="Cooper J."/>
            <person name="Damon W."/>
            <person name="Desjardin D."/>
            <person name="Finy P."/>
            <person name="Geml J."/>
            <person name="Haridas S."/>
            <person name="Hughes K."/>
            <person name="Justo A."/>
            <person name="Karasinski D."/>
            <person name="Kautmanova I."/>
            <person name="Kiss B."/>
            <person name="Kocsube S."/>
            <person name="Kotiranta H."/>
            <person name="LaButti K.M."/>
            <person name="Lechner B.E."/>
            <person name="Liimatainen K."/>
            <person name="Lipzen A."/>
            <person name="Lukacs Z."/>
            <person name="Mihaltcheva S."/>
            <person name="Morgado L.N."/>
            <person name="Niskanen T."/>
            <person name="Noordeloos M.E."/>
            <person name="Ohm R.A."/>
            <person name="Ortiz-Santana B."/>
            <person name="Ovrebo C."/>
            <person name="Racz N."/>
            <person name="Riley R."/>
            <person name="Savchenko A."/>
            <person name="Shiryaev A."/>
            <person name="Soop K."/>
            <person name="Spirin V."/>
            <person name="Szebenyi C."/>
            <person name="Tomsovsky M."/>
            <person name="Tulloss R.E."/>
            <person name="Uehling J."/>
            <person name="Grigoriev I.V."/>
            <person name="Vagvolgyi C."/>
            <person name="Papp T."/>
            <person name="Martin F.M."/>
            <person name="Miettinen O."/>
            <person name="Hibbett D.S."/>
            <person name="Nagy L.G."/>
        </authorList>
    </citation>
    <scope>NUCLEOTIDE SEQUENCE [LARGE SCALE GENOMIC DNA]</scope>
    <source>
        <strain evidence="2 3">CBS 962.96</strain>
    </source>
</reference>
<dbReference type="AlphaFoldDB" id="A0A4S8KY41"/>
<proteinExistence type="predicted"/>
<feature type="non-terminal residue" evidence="2">
    <location>
        <position position="226"/>
    </location>
</feature>
<name>A0A4S8KY41_DENBC</name>
<protein>
    <submittedName>
        <fullName evidence="2">Uncharacterized protein</fullName>
    </submittedName>
</protein>
<dbReference type="Proteomes" id="UP000297245">
    <property type="component" value="Unassembled WGS sequence"/>
</dbReference>
<sequence length="226" mass="25449">PAVTATNPSTPQAPRKDPVQSPVPSGSNKRPFSPEKASFSGKPPSWLKTMKSYLTQDLDGKEGAWKALWEGAVESLVSLEASYHFQDSRKSLPTSNRPGAIQAWVKNARKDRLPVTENDPMTFGNAVLDWWNSLQPDWRGLDQEGMVDILERAWLKEVEGQWGKLRCPGINGLSSIMACLRWWLDLNLQSGKGMPGDEWHVMLEDVVWVMDCLAQQEEEPPTKKHR</sequence>
<gene>
    <name evidence="2" type="ORF">K435DRAFT_563900</name>
</gene>
<evidence type="ECO:0000313" key="2">
    <source>
        <dbReference type="EMBL" id="THU80791.1"/>
    </source>
</evidence>
<dbReference type="OrthoDB" id="3250313at2759"/>
<feature type="non-terminal residue" evidence="2">
    <location>
        <position position="1"/>
    </location>
</feature>
<dbReference type="EMBL" id="ML179870">
    <property type="protein sequence ID" value="THU80791.1"/>
    <property type="molecule type" value="Genomic_DNA"/>
</dbReference>
<feature type="compositionally biased region" description="Polar residues" evidence="1">
    <location>
        <begin position="1"/>
        <end position="12"/>
    </location>
</feature>
<evidence type="ECO:0000256" key="1">
    <source>
        <dbReference type="SAM" id="MobiDB-lite"/>
    </source>
</evidence>
<feature type="region of interest" description="Disordered" evidence="1">
    <location>
        <begin position="1"/>
        <end position="44"/>
    </location>
</feature>
<keyword evidence="3" id="KW-1185">Reference proteome</keyword>
<organism evidence="2 3">
    <name type="scientific">Dendrothele bispora (strain CBS 962.96)</name>
    <dbReference type="NCBI Taxonomy" id="1314807"/>
    <lineage>
        <taxon>Eukaryota</taxon>
        <taxon>Fungi</taxon>
        <taxon>Dikarya</taxon>
        <taxon>Basidiomycota</taxon>
        <taxon>Agaricomycotina</taxon>
        <taxon>Agaricomycetes</taxon>
        <taxon>Agaricomycetidae</taxon>
        <taxon>Agaricales</taxon>
        <taxon>Agaricales incertae sedis</taxon>
        <taxon>Dendrothele</taxon>
    </lineage>
</organism>